<dbReference type="PANTHER" id="PTHR43096:SF71">
    <property type="entry name" value="PROTEIN DNAJ, PUTATIVE-RELATED"/>
    <property type="match status" value="1"/>
</dbReference>
<dbReference type="PROSITE" id="PS50076">
    <property type="entry name" value="DNAJ_2"/>
    <property type="match status" value="1"/>
</dbReference>
<keyword evidence="3" id="KW-1185">Reference proteome</keyword>
<evidence type="ECO:0000259" key="1">
    <source>
        <dbReference type="PROSITE" id="PS50076"/>
    </source>
</evidence>
<dbReference type="CDD" id="cd06257">
    <property type="entry name" value="DnaJ"/>
    <property type="match status" value="1"/>
</dbReference>
<reference evidence="2 3" key="1">
    <citation type="submission" date="2021-11" db="EMBL/GenBank/DDBJ databases">
        <title>Black yeast isolated from Biological Soil Crust.</title>
        <authorList>
            <person name="Kurbessoian T."/>
        </authorList>
    </citation>
    <scope>NUCLEOTIDE SEQUENCE [LARGE SCALE GENOMIC DNA]</scope>
    <source>
        <strain evidence="2 3">CCFEE 5522</strain>
    </source>
</reference>
<accession>A0AAV9JYI2</accession>
<sequence length="142" mass="15825">MPATYANHYAALAIPTSASTAEVHAAFRRQALIHHPDKGGDAARFLGIRKAQKVLGNEHTRARYDAYRRLHDPAVRMTGRAGGANAHLDDLGDKLDRVDEQVRDLGAQMREFVRVLEVQRAKIERKDEAVERGQSRCGNDRG</sequence>
<dbReference type="PANTHER" id="PTHR43096">
    <property type="entry name" value="DNAJ HOMOLOG 1, MITOCHONDRIAL-RELATED"/>
    <property type="match status" value="1"/>
</dbReference>
<dbReference type="Gene3D" id="1.10.287.110">
    <property type="entry name" value="DnaJ domain"/>
    <property type="match status" value="1"/>
</dbReference>
<dbReference type="Proteomes" id="UP001324427">
    <property type="component" value="Unassembled WGS sequence"/>
</dbReference>
<name>A0AAV9JYI2_9PEZI</name>
<organism evidence="2 3">
    <name type="scientific">Oleoguttula mirabilis</name>
    <dbReference type="NCBI Taxonomy" id="1507867"/>
    <lineage>
        <taxon>Eukaryota</taxon>
        <taxon>Fungi</taxon>
        <taxon>Dikarya</taxon>
        <taxon>Ascomycota</taxon>
        <taxon>Pezizomycotina</taxon>
        <taxon>Dothideomycetes</taxon>
        <taxon>Dothideomycetidae</taxon>
        <taxon>Mycosphaerellales</taxon>
        <taxon>Teratosphaeriaceae</taxon>
        <taxon>Oleoguttula</taxon>
    </lineage>
</organism>
<dbReference type="GO" id="GO:0005737">
    <property type="term" value="C:cytoplasm"/>
    <property type="evidence" value="ECO:0007669"/>
    <property type="project" value="TreeGrafter"/>
</dbReference>
<dbReference type="AlphaFoldDB" id="A0AAV9JYI2"/>
<dbReference type="EMBL" id="JAVFHQ010000001">
    <property type="protein sequence ID" value="KAK4550628.1"/>
    <property type="molecule type" value="Genomic_DNA"/>
</dbReference>
<feature type="domain" description="J" evidence="1">
    <location>
        <begin position="7"/>
        <end position="68"/>
    </location>
</feature>
<comment type="caution">
    <text evidence="2">The sequence shown here is derived from an EMBL/GenBank/DDBJ whole genome shotgun (WGS) entry which is preliminary data.</text>
</comment>
<dbReference type="InterPro" id="IPR036869">
    <property type="entry name" value="J_dom_sf"/>
</dbReference>
<dbReference type="GO" id="GO:0051082">
    <property type="term" value="F:unfolded protein binding"/>
    <property type="evidence" value="ECO:0007669"/>
    <property type="project" value="TreeGrafter"/>
</dbReference>
<protein>
    <recommendedName>
        <fullName evidence="1">J domain-containing protein</fullName>
    </recommendedName>
</protein>
<dbReference type="SMART" id="SM00271">
    <property type="entry name" value="DnaJ"/>
    <property type="match status" value="1"/>
</dbReference>
<dbReference type="SUPFAM" id="SSF46565">
    <property type="entry name" value="Chaperone J-domain"/>
    <property type="match status" value="1"/>
</dbReference>
<evidence type="ECO:0000313" key="2">
    <source>
        <dbReference type="EMBL" id="KAK4550628.1"/>
    </source>
</evidence>
<proteinExistence type="predicted"/>
<evidence type="ECO:0000313" key="3">
    <source>
        <dbReference type="Proteomes" id="UP001324427"/>
    </source>
</evidence>
<dbReference type="InterPro" id="IPR001623">
    <property type="entry name" value="DnaJ_domain"/>
</dbReference>
<gene>
    <name evidence="2" type="ORF">LTR36_000207</name>
</gene>
<dbReference type="GO" id="GO:0042026">
    <property type="term" value="P:protein refolding"/>
    <property type="evidence" value="ECO:0007669"/>
    <property type="project" value="TreeGrafter"/>
</dbReference>
<dbReference type="Pfam" id="PF00226">
    <property type="entry name" value="DnaJ"/>
    <property type="match status" value="1"/>
</dbReference>